<protein>
    <recommendedName>
        <fullName evidence="3">Fimbrial protein</fullName>
    </recommendedName>
</protein>
<name>A0A626RDM6_SALET</name>
<sequence length="172" mass="17506">MKKSVMALILGSCFVSGWAMAATGDMTPVGVPTEATFTVNAATDLSVIASTDGQQFGNKIAVKTKMVGFKLHNGGANKLPANTVGMKVSDAKYVSGVDVVAVNGKGGRFGLTFGGTNWTAGSGAHLGEYSFNADLAANTSSDELVGTSSYAKDQADAIGLWTIGMVATTIAQ</sequence>
<organism evidence="2">
    <name type="scientific">Salmonella enterica I</name>
    <dbReference type="NCBI Taxonomy" id="59201"/>
    <lineage>
        <taxon>Bacteria</taxon>
        <taxon>Pseudomonadati</taxon>
        <taxon>Pseudomonadota</taxon>
        <taxon>Gammaproteobacteria</taxon>
        <taxon>Enterobacterales</taxon>
        <taxon>Enterobacteriaceae</taxon>
        <taxon>Salmonella</taxon>
    </lineage>
</organism>
<evidence type="ECO:0000256" key="1">
    <source>
        <dbReference type="SAM" id="SignalP"/>
    </source>
</evidence>
<proteinExistence type="predicted"/>
<dbReference type="AlphaFoldDB" id="A0A626RDM6"/>
<reference evidence="2" key="1">
    <citation type="submission" date="2019-10" db="EMBL/GenBank/DDBJ databases">
        <authorList>
            <person name="Ashton P.M."/>
            <person name="Dallman T."/>
            <person name="Nair S."/>
            <person name="De Pinna E."/>
            <person name="Peters T."/>
            <person name="Grant K."/>
        </authorList>
    </citation>
    <scope>NUCLEOTIDE SEQUENCE</scope>
    <source>
        <strain evidence="2">808196</strain>
    </source>
</reference>
<dbReference type="EMBL" id="AALMQK010000027">
    <property type="protein sequence ID" value="EDB1934602.1"/>
    <property type="molecule type" value="Genomic_DNA"/>
</dbReference>
<evidence type="ECO:0008006" key="3">
    <source>
        <dbReference type="Google" id="ProtNLM"/>
    </source>
</evidence>
<keyword evidence="1" id="KW-0732">Signal</keyword>
<comment type="caution">
    <text evidence="2">The sequence shown here is derived from an EMBL/GenBank/DDBJ whole genome shotgun (WGS) entry which is preliminary data.</text>
</comment>
<feature type="signal peptide" evidence="1">
    <location>
        <begin position="1"/>
        <end position="21"/>
    </location>
</feature>
<accession>A0A626RDM6</accession>
<feature type="chain" id="PRO_5026091322" description="Fimbrial protein" evidence="1">
    <location>
        <begin position="22"/>
        <end position="172"/>
    </location>
</feature>
<evidence type="ECO:0000313" key="2">
    <source>
        <dbReference type="EMBL" id="EDB1934602.1"/>
    </source>
</evidence>
<gene>
    <name evidence="2" type="ORF">F9P26_16875</name>
</gene>